<dbReference type="GO" id="GO:0042626">
    <property type="term" value="F:ATPase-coupled transmembrane transporter activity"/>
    <property type="evidence" value="ECO:0007669"/>
    <property type="project" value="InterPro"/>
</dbReference>
<sequence>MLHSLKRRAVAAALILFAGTGALAACGGDSEEGGAGGAKELKLGFFPNVTHAPALVGVDKGIFAKHLGVAPKTATFNAGPSAVEALFAKGIDATFIGPNPAINAWSQSKGQGIKIISGAASGGAMLVVKPEIKSLEDLKGKKVATPQLGNTQDVAARSYFKSKGFTVNKDGSGDISIVPQDNSQTIETFKQGVIDGAWVPEPHASRLVVEAGAKVLVDEKDLWPDGKFVVTHLIVRTDFLKENPETVRKLVEATVESIDFINANPDEAKKSVNNQLTKLAGKPLADEVLDASFKNITFTTDPVASSLITGAKNAEAVGLLEPVDLNGIYDLTILNEVLKASGKAQVNAQ</sequence>
<keyword evidence="11" id="KW-1185">Reference proteome</keyword>
<evidence type="ECO:0000256" key="3">
    <source>
        <dbReference type="ARBA" id="ARBA00010742"/>
    </source>
</evidence>
<accession>D1A7N2</accession>
<dbReference type="Proteomes" id="UP000001918">
    <property type="component" value="Chromosome"/>
</dbReference>
<dbReference type="AlphaFoldDB" id="D1A7N2"/>
<dbReference type="InterPro" id="IPR044527">
    <property type="entry name" value="NrtA/CpmA_ABC-bd_dom"/>
</dbReference>
<proteinExistence type="inferred from homology"/>
<keyword evidence="6" id="KW-0997">Cell inner membrane</keyword>
<dbReference type="InterPro" id="IPR010067">
    <property type="entry name" value="ABC_SsuA_sub-bd"/>
</dbReference>
<keyword evidence="4" id="KW-0813">Transport</keyword>
<comment type="similarity">
    <text evidence="3">Belongs to the bacterial solute-binding protein SsuA/TauA family.</text>
</comment>
<evidence type="ECO:0000256" key="8">
    <source>
        <dbReference type="ARBA" id="ARBA00023136"/>
    </source>
</evidence>
<dbReference type="RefSeq" id="WP_012851405.1">
    <property type="nucleotide sequence ID" value="NC_013510.1"/>
</dbReference>
<dbReference type="GO" id="GO:0042597">
    <property type="term" value="C:periplasmic space"/>
    <property type="evidence" value="ECO:0007669"/>
    <property type="project" value="UniProtKB-SubCell"/>
</dbReference>
<dbReference type="GO" id="GO:0005886">
    <property type="term" value="C:plasma membrane"/>
    <property type="evidence" value="ECO:0007669"/>
    <property type="project" value="UniProtKB-SubCell"/>
</dbReference>
<evidence type="ECO:0000313" key="11">
    <source>
        <dbReference type="Proteomes" id="UP000001918"/>
    </source>
</evidence>
<keyword evidence="8" id="KW-0472">Membrane</keyword>
<feature type="chain" id="PRO_5003019447" evidence="9">
    <location>
        <begin position="25"/>
        <end position="349"/>
    </location>
</feature>
<dbReference type="NCBIfam" id="TIGR01728">
    <property type="entry name" value="SsuA_fam"/>
    <property type="match status" value="1"/>
</dbReference>
<keyword evidence="5" id="KW-1003">Cell membrane</keyword>
<keyword evidence="7 9" id="KW-0732">Signal</keyword>
<name>D1A7N2_THECD</name>
<dbReference type="HOGENOM" id="CLU_028871_10_0_11"/>
<evidence type="ECO:0000256" key="5">
    <source>
        <dbReference type="ARBA" id="ARBA00022475"/>
    </source>
</evidence>
<dbReference type="PANTHER" id="PTHR30024">
    <property type="entry name" value="ALIPHATIC SULFONATES-BINDING PROTEIN-RELATED"/>
    <property type="match status" value="1"/>
</dbReference>
<comment type="subcellular location">
    <subcellularLocation>
        <location evidence="2">Cell inner membrane</location>
    </subcellularLocation>
    <subcellularLocation>
        <location evidence="1">Periplasm</location>
    </subcellularLocation>
</comment>
<dbReference type="STRING" id="471852.Tcur_1035"/>
<feature type="signal peptide" evidence="9">
    <location>
        <begin position="1"/>
        <end position="24"/>
    </location>
</feature>
<dbReference type="PROSITE" id="PS51257">
    <property type="entry name" value="PROKAR_LIPOPROTEIN"/>
    <property type="match status" value="1"/>
</dbReference>
<evidence type="ECO:0000256" key="1">
    <source>
        <dbReference type="ARBA" id="ARBA00004418"/>
    </source>
</evidence>
<dbReference type="KEGG" id="tcu:Tcur_1035"/>
<dbReference type="eggNOG" id="COG0715">
    <property type="taxonomic scope" value="Bacteria"/>
</dbReference>
<evidence type="ECO:0000256" key="6">
    <source>
        <dbReference type="ARBA" id="ARBA00022519"/>
    </source>
</evidence>
<evidence type="ECO:0000256" key="9">
    <source>
        <dbReference type="SAM" id="SignalP"/>
    </source>
</evidence>
<reference evidence="10 11" key="1">
    <citation type="journal article" date="2011" name="Stand. Genomic Sci.">
        <title>Complete genome sequence of Thermomonospora curvata type strain (B9).</title>
        <authorList>
            <person name="Chertkov O."/>
            <person name="Sikorski J."/>
            <person name="Nolan M."/>
            <person name="Lapidus A."/>
            <person name="Lucas S."/>
            <person name="Del Rio T.G."/>
            <person name="Tice H."/>
            <person name="Cheng J.F."/>
            <person name="Goodwin L."/>
            <person name="Pitluck S."/>
            <person name="Liolios K."/>
            <person name="Ivanova N."/>
            <person name="Mavromatis K."/>
            <person name="Mikhailova N."/>
            <person name="Ovchinnikova G."/>
            <person name="Pati A."/>
            <person name="Chen A."/>
            <person name="Palaniappan K."/>
            <person name="Djao O.D."/>
            <person name="Land M."/>
            <person name="Hauser L."/>
            <person name="Chang Y.J."/>
            <person name="Jeffries C.D."/>
            <person name="Brettin T."/>
            <person name="Han C."/>
            <person name="Detter J.C."/>
            <person name="Rohde M."/>
            <person name="Goker M."/>
            <person name="Woyke T."/>
            <person name="Bristow J."/>
            <person name="Eisen J.A."/>
            <person name="Markowitz V."/>
            <person name="Hugenholtz P."/>
            <person name="Klenk H.P."/>
            <person name="Kyrpides N.C."/>
        </authorList>
    </citation>
    <scope>NUCLEOTIDE SEQUENCE [LARGE SCALE GENOMIC DNA]</scope>
    <source>
        <strain evidence="11">ATCC 19995 / DSM 43183 / JCM 3096 / KCTC 9072 / NBRC 15933 / NCIMB 10081 / Henssen B9</strain>
    </source>
</reference>
<dbReference type="Pfam" id="PF13379">
    <property type="entry name" value="NMT1_2"/>
    <property type="match status" value="1"/>
</dbReference>
<evidence type="ECO:0000313" key="10">
    <source>
        <dbReference type="EMBL" id="ACY96621.1"/>
    </source>
</evidence>
<dbReference type="CDD" id="cd13553">
    <property type="entry name" value="PBP2_NrtA_CpmA_like"/>
    <property type="match status" value="1"/>
</dbReference>
<dbReference type="PANTHER" id="PTHR30024:SF47">
    <property type="entry name" value="TAURINE-BINDING PERIPLASMIC PROTEIN"/>
    <property type="match status" value="1"/>
</dbReference>
<dbReference type="OrthoDB" id="506341at2"/>
<gene>
    <name evidence="10" type="ordered locus">Tcur_1035</name>
</gene>
<dbReference type="EMBL" id="CP001738">
    <property type="protein sequence ID" value="ACY96621.1"/>
    <property type="molecule type" value="Genomic_DNA"/>
</dbReference>
<organism evidence="10 11">
    <name type="scientific">Thermomonospora curvata (strain ATCC 19995 / DSM 43183 / JCM 3096 / KCTC 9072 / NBRC 15933 / NCIMB 10081 / Henssen B9)</name>
    <dbReference type="NCBI Taxonomy" id="471852"/>
    <lineage>
        <taxon>Bacteria</taxon>
        <taxon>Bacillati</taxon>
        <taxon>Actinomycetota</taxon>
        <taxon>Actinomycetes</taxon>
        <taxon>Streptosporangiales</taxon>
        <taxon>Thermomonosporaceae</taxon>
        <taxon>Thermomonospora</taxon>
    </lineage>
</organism>
<evidence type="ECO:0000256" key="4">
    <source>
        <dbReference type="ARBA" id="ARBA00022448"/>
    </source>
</evidence>
<protein>
    <submittedName>
        <fullName evidence="10">Aliphatic sulfonates family ABC transporter, periplasmic ligand-binding protein</fullName>
    </submittedName>
</protein>
<dbReference type="Gene3D" id="3.40.190.10">
    <property type="entry name" value="Periplasmic binding protein-like II"/>
    <property type="match status" value="2"/>
</dbReference>
<evidence type="ECO:0000256" key="7">
    <source>
        <dbReference type="ARBA" id="ARBA00022729"/>
    </source>
</evidence>
<dbReference type="SUPFAM" id="SSF53850">
    <property type="entry name" value="Periplasmic binding protein-like II"/>
    <property type="match status" value="1"/>
</dbReference>
<evidence type="ECO:0000256" key="2">
    <source>
        <dbReference type="ARBA" id="ARBA00004533"/>
    </source>
</evidence>